<dbReference type="EMBL" id="SWCI01000016">
    <property type="protein sequence ID" value="TKB46980.1"/>
    <property type="molecule type" value="Genomic_DNA"/>
</dbReference>
<dbReference type="NCBIfam" id="NF008727">
    <property type="entry name" value="PRK11730.1"/>
    <property type="match status" value="1"/>
</dbReference>
<dbReference type="EC" id="1.1.1.35" evidence="13"/>
<dbReference type="UniPathway" id="UPA00659"/>
<dbReference type="InterPro" id="IPR036291">
    <property type="entry name" value="NAD(P)-bd_dom_sf"/>
</dbReference>
<evidence type="ECO:0000256" key="6">
    <source>
        <dbReference type="ARBA" id="ARBA00023002"/>
    </source>
</evidence>
<comment type="similarity">
    <text evidence="13">In the C-terminal section; belongs to the 3-hydroxyacyl-CoA dehydrogenase family.</text>
</comment>
<comment type="catalytic activity">
    <reaction evidence="12 13">
        <text>a (3S)-3-hydroxyacyl-CoA + NAD(+) = a 3-oxoacyl-CoA + NADH + H(+)</text>
        <dbReference type="Rhea" id="RHEA:22432"/>
        <dbReference type="ChEBI" id="CHEBI:15378"/>
        <dbReference type="ChEBI" id="CHEBI:57318"/>
        <dbReference type="ChEBI" id="CHEBI:57540"/>
        <dbReference type="ChEBI" id="CHEBI:57945"/>
        <dbReference type="ChEBI" id="CHEBI:90726"/>
        <dbReference type="EC" id="1.1.1.35"/>
    </reaction>
</comment>
<keyword evidence="17" id="KW-1185">Reference proteome</keyword>
<evidence type="ECO:0000313" key="16">
    <source>
        <dbReference type="EMBL" id="TKB46980.1"/>
    </source>
</evidence>
<comment type="catalytic activity">
    <reaction evidence="13">
        <text>a (3S)-3-hydroxyacyl-CoA = a (2E)-enoyl-CoA + H2O</text>
        <dbReference type="Rhea" id="RHEA:16105"/>
        <dbReference type="ChEBI" id="CHEBI:15377"/>
        <dbReference type="ChEBI" id="CHEBI:57318"/>
        <dbReference type="ChEBI" id="CHEBI:58856"/>
        <dbReference type="EC" id="4.2.1.17"/>
    </reaction>
</comment>
<dbReference type="InterPro" id="IPR050136">
    <property type="entry name" value="FA_oxidation_alpha_subunit"/>
</dbReference>
<feature type="binding site" evidence="13">
    <location>
        <position position="296"/>
    </location>
    <ligand>
        <name>substrate</name>
    </ligand>
</feature>
<accession>A0A4U1B8H5</accession>
<comment type="caution">
    <text evidence="16">The sequence shown here is derived from an EMBL/GenBank/DDBJ whole genome shotgun (WGS) entry which is preliminary data.</text>
</comment>
<comment type="subunit">
    <text evidence="13">Heterotetramer of two alpha chains (FadB) and two beta chains (FadA).</text>
</comment>
<comment type="catalytic activity">
    <reaction evidence="13">
        <text>a (3E)-enoyl-CoA = a 4-saturated (2E)-enoyl-CoA</text>
        <dbReference type="Rhea" id="RHEA:45228"/>
        <dbReference type="ChEBI" id="CHEBI:58521"/>
        <dbReference type="ChEBI" id="CHEBI:85097"/>
        <dbReference type="EC" id="5.3.3.8"/>
    </reaction>
</comment>
<dbReference type="Proteomes" id="UP000305674">
    <property type="component" value="Unassembled WGS sequence"/>
</dbReference>
<feature type="site" description="Important for catalytic activity" evidence="13">
    <location>
        <position position="119"/>
    </location>
</feature>
<dbReference type="Gene3D" id="1.10.1040.50">
    <property type="match status" value="1"/>
</dbReference>
<comment type="catalytic activity">
    <reaction evidence="13">
        <text>(3S)-3-hydroxybutanoyl-CoA = (3R)-3-hydroxybutanoyl-CoA</text>
        <dbReference type="Rhea" id="RHEA:21760"/>
        <dbReference type="ChEBI" id="CHEBI:57315"/>
        <dbReference type="ChEBI" id="CHEBI:57316"/>
        <dbReference type="EC" id="5.1.2.3"/>
    </reaction>
</comment>
<dbReference type="InterPro" id="IPR029045">
    <property type="entry name" value="ClpP/crotonase-like_dom_sf"/>
</dbReference>
<dbReference type="NCBIfam" id="TIGR02437">
    <property type="entry name" value="FadB"/>
    <property type="match status" value="1"/>
</dbReference>
<evidence type="ECO:0000256" key="8">
    <source>
        <dbReference type="ARBA" id="ARBA00023098"/>
    </source>
</evidence>
<evidence type="ECO:0000256" key="3">
    <source>
        <dbReference type="ARBA" id="ARBA00008750"/>
    </source>
</evidence>
<proteinExistence type="inferred from homology"/>
<feature type="binding site" evidence="13">
    <location>
        <position position="660"/>
    </location>
    <ligand>
        <name>substrate</name>
    </ligand>
</feature>
<feature type="binding site" evidence="13">
    <location>
        <begin position="400"/>
        <end position="402"/>
    </location>
    <ligand>
        <name>NAD(+)</name>
        <dbReference type="ChEBI" id="CHEBI:57540"/>
    </ligand>
</feature>
<dbReference type="FunFam" id="3.40.50.720:FF:000009">
    <property type="entry name" value="Fatty oxidation complex, alpha subunit"/>
    <property type="match status" value="1"/>
</dbReference>
<feature type="binding site" evidence="13">
    <location>
        <position position="407"/>
    </location>
    <ligand>
        <name>NAD(+)</name>
        <dbReference type="ChEBI" id="CHEBI:57540"/>
    </ligand>
</feature>
<feature type="site" description="Important for catalytic activity" evidence="13">
    <location>
        <position position="139"/>
    </location>
</feature>
<keyword evidence="4 13" id="KW-0276">Fatty acid metabolism</keyword>
<dbReference type="Gene3D" id="3.40.50.720">
    <property type="entry name" value="NAD(P)-binding Rossmann-like Domain"/>
    <property type="match status" value="1"/>
</dbReference>
<organism evidence="16 17">
    <name type="scientific">Ferrimonas sediminicola</name>
    <dbReference type="NCBI Taxonomy" id="2569538"/>
    <lineage>
        <taxon>Bacteria</taxon>
        <taxon>Pseudomonadati</taxon>
        <taxon>Pseudomonadota</taxon>
        <taxon>Gammaproteobacteria</taxon>
        <taxon>Alteromonadales</taxon>
        <taxon>Ferrimonadaceae</taxon>
        <taxon>Ferrimonas</taxon>
    </lineage>
</organism>
<evidence type="ECO:0000256" key="4">
    <source>
        <dbReference type="ARBA" id="ARBA00022832"/>
    </source>
</evidence>
<feature type="binding site" evidence="13">
    <location>
        <position position="500"/>
    </location>
    <ligand>
        <name>substrate</name>
    </ligand>
</feature>
<feature type="binding site" evidence="13">
    <location>
        <position position="324"/>
    </location>
    <ligand>
        <name>NAD(+)</name>
        <dbReference type="ChEBI" id="CHEBI:57540"/>
    </ligand>
</feature>
<comment type="function">
    <text evidence="13">Involved in the aerobic and anaerobic degradation of long-chain fatty acids via beta-oxidation cycle. Catalyzes the formation of 3-oxoacyl-CoA from enoyl-CoA via L-3-hydroxyacyl-CoA. It can also use D-3-hydroxyacyl-CoA and cis-3-enoyl-CoA as substrate.</text>
</comment>
<dbReference type="InterPro" id="IPR001753">
    <property type="entry name" value="Enoyl-CoA_hydra/iso"/>
</dbReference>
<keyword evidence="7 13" id="KW-0520">NAD</keyword>
<feature type="domain" description="3-hydroxyacyl-CoA dehydrogenase C-terminal" evidence="14">
    <location>
        <begin position="627"/>
        <end position="710"/>
    </location>
</feature>
<keyword evidence="6 13" id="KW-0560">Oxidoreductase</keyword>
<dbReference type="Pfam" id="PF00378">
    <property type="entry name" value="ECH_1"/>
    <property type="match status" value="1"/>
</dbReference>
<dbReference type="EC" id="4.2.1.17" evidence="13"/>
<dbReference type="EC" id="5.1.2.3" evidence="13"/>
<evidence type="ECO:0000256" key="2">
    <source>
        <dbReference type="ARBA" id="ARBA00007005"/>
    </source>
</evidence>
<evidence type="ECO:0000256" key="13">
    <source>
        <dbReference type="HAMAP-Rule" id="MF_01621"/>
    </source>
</evidence>
<dbReference type="PROSITE" id="PS00067">
    <property type="entry name" value="3HCDH"/>
    <property type="match status" value="1"/>
</dbReference>
<dbReference type="PANTHER" id="PTHR43612:SF3">
    <property type="entry name" value="TRIFUNCTIONAL ENZYME SUBUNIT ALPHA, MITOCHONDRIAL"/>
    <property type="match status" value="1"/>
</dbReference>
<reference evidence="16 17" key="1">
    <citation type="submission" date="2019-04" db="EMBL/GenBank/DDBJ databases">
        <authorList>
            <person name="Hwang J.C."/>
        </authorList>
    </citation>
    <scope>NUCLEOTIDE SEQUENCE [LARGE SCALE GENOMIC DNA]</scope>
    <source>
        <strain evidence="16 17">IMCC35001</strain>
    </source>
</reference>
<feature type="binding site" evidence="13">
    <location>
        <position position="343"/>
    </location>
    <ligand>
        <name>NAD(+)</name>
        <dbReference type="ChEBI" id="CHEBI:57540"/>
    </ligand>
</feature>
<evidence type="ECO:0000256" key="9">
    <source>
        <dbReference type="ARBA" id="ARBA00023235"/>
    </source>
</evidence>
<feature type="region of interest" description="Enoyl-CoA hydratase/isomerase" evidence="13">
    <location>
        <begin position="1"/>
        <end position="189"/>
    </location>
</feature>
<comment type="similarity">
    <text evidence="3 13">In the N-terminal section; belongs to the enoyl-CoA hydratase/isomerase family.</text>
</comment>
<dbReference type="InterPro" id="IPR006176">
    <property type="entry name" value="3-OHacyl-CoA_DH_NAD-bd"/>
</dbReference>
<sequence>MIYQSSTIKVSWLEPGIANLCFDAEGSVNKFDRTTLNDFDQALTALQQESGLKGLVVSSGKDVFIVGADITEFLGLFAEPEEVLGNWLVEANAIFNKLEDLPVPTVAAIRGFALGGGCEATLACDLRVGDISARIGLPETKLGIIPGFGGTVRLPRLIGADNAMEWITTGQENRADAALKVGVLDAVTSPEKLMESAVKMVRQSIDGHIDWQARRQRKQSPLNLSKVEAAMSFTTAKGMVAMKAGPHYPAPHAVVKLLEQVAGCGRAEALQGEAAAFIKLAKSDVAQALVGIFLNDQYVKGKAKRAGKQARPVNGVAVLGAGIMGGGIAYQSARKGVPAVMKDIAQPALELGLNEASKLLAKQVERGRMKPAQMAGVLNNIVPSLDYSAIKHADVVVEAVVENPKVKGIVLAEAEEILRDDAVLTSNTSTISINALAKNLKRPENFCGMHFFNPVHRMPLVEIIRGEHSSEETVSTVVAYAAKMGKTPIVVNDCPGFFVNRVLFPYFFGFNLLLRDGADFQQVDKVMSKQFGWPMGPAYLLDVVGIDTAHHAVAVMAEGFPTRMSKSFRDAVDIMFEAERFGQKNGKGFYQYAPDRKGKPKKSVDEFTIAALKEAYGDTRAFEAEEIIARTMIPMINETVRCLEEGIVATPSEADMALVYGIGFPPFHGGVFRYLDTLGLDKFVAMADRFAHLGEMYQVTDKLREMAAAGDRFYPAK</sequence>
<evidence type="ECO:0000256" key="5">
    <source>
        <dbReference type="ARBA" id="ARBA00022963"/>
    </source>
</evidence>
<keyword evidence="10 13" id="KW-0456">Lyase</keyword>
<comment type="pathway">
    <text evidence="1 13">Lipid metabolism; fatty acid beta-oxidation.</text>
</comment>
<gene>
    <name evidence="13 16" type="primary">fadB</name>
    <name evidence="16" type="ORF">FCL40_16560</name>
</gene>
<dbReference type="InterPro" id="IPR008927">
    <property type="entry name" value="6-PGluconate_DH-like_C_sf"/>
</dbReference>
<dbReference type="InterPro" id="IPR006180">
    <property type="entry name" value="3-OHacyl-CoA_DH_CS"/>
</dbReference>
<dbReference type="Pfam" id="PF00725">
    <property type="entry name" value="3HCDH"/>
    <property type="match status" value="2"/>
</dbReference>
<dbReference type="GO" id="GO:0016509">
    <property type="term" value="F:long-chain (3S)-3-hydroxyacyl-CoA dehydrogenase (NAD+) activity"/>
    <property type="evidence" value="ECO:0007669"/>
    <property type="project" value="TreeGrafter"/>
</dbReference>
<evidence type="ECO:0000259" key="15">
    <source>
        <dbReference type="Pfam" id="PF02737"/>
    </source>
</evidence>
<dbReference type="PROSITE" id="PS00166">
    <property type="entry name" value="ENOYL_COA_HYDRATASE"/>
    <property type="match status" value="1"/>
</dbReference>
<dbReference type="GO" id="GO:0070403">
    <property type="term" value="F:NAD+ binding"/>
    <property type="evidence" value="ECO:0007669"/>
    <property type="project" value="InterPro"/>
</dbReference>
<evidence type="ECO:0000313" key="17">
    <source>
        <dbReference type="Proteomes" id="UP000305674"/>
    </source>
</evidence>
<keyword evidence="5 13" id="KW-0442">Lipid degradation</keyword>
<feature type="active site" description="For 3-hydroxyacyl-CoA dehydrogenase activity" evidence="13">
    <location>
        <position position="450"/>
    </location>
</feature>
<dbReference type="AlphaFoldDB" id="A0A4U1B8H5"/>
<feature type="domain" description="3-hydroxyacyl-CoA dehydrogenase C-terminal" evidence="14">
    <location>
        <begin position="496"/>
        <end position="592"/>
    </location>
</feature>
<dbReference type="EC" id="5.3.3.8" evidence="13"/>
<dbReference type="OrthoDB" id="5389341at2"/>
<name>A0A4U1B8H5_9GAMM</name>
<dbReference type="Pfam" id="PF02737">
    <property type="entry name" value="3HCDH_N"/>
    <property type="match status" value="1"/>
</dbReference>
<feature type="binding site" evidence="13">
    <location>
        <position position="453"/>
    </location>
    <ligand>
        <name>NAD(+)</name>
        <dbReference type="ChEBI" id="CHEBI:57540"/>
    </ligand>
</feature>
<comment type="similarity">
    <text evidence="2">In the central section; belongs to the 3-hydroxyacyl-CoA dehydrogenase family.</text>
</comment>
<evidence type="ECO:0000256" key="7">
    <source>
        <dbReference type="ARBA" id="ARBA00023027"/>
    </source>
</evidence>
<keyword evidence="8 13" id="KW-0443">Lipid metabolism</keyword>
<evidence type="ECO:0000259" key="14">
    <source>
        <dbReference type="Pfam" id="PF00725"/>
    </source>
</evidence>
<dbReference type="CDD" id="cd06558">
    <property type="entry name" value="crotonase-like"/>
    <property type="match status" value="1"/>
</dbReference>
<protein>
    <recommendedName>
        <fullName evidence="13">Fatty acid oxidation complex subunit alpha</fullName>
    </recommendedName>
    <domain>
        <recommendedName>
            <fullName evidence="13">Enoyl-CoA hydratase/Delta(3)-cis-Delta(2)-trans-enoyl-CoA isomerase/3-hydroxybutyryl-CoA epimerase</fullName>
            <ecNumber evidence="13">4.2.1.17</ecNumber>
            <ecNumber evidence="13">5.1.2.3</ecNumber>
            <ecNumber evidence="13">5.3.3.8</ecNumber>
        </recommendedName>
    </domain>
    <domain>
        <recommendedName>
            <fullName evidence="13">3-hydroxyacyl-CoA dehydrogenase</fullName>
            <ecNumber evidence="13">1.1.1.35</ecNumber>
        </recommendedName>
    </domain>
</protein>
<dbReference type="SUPFAM" id="SSF52096">
    <property type="entry name" value="ClpP/crotonase"/>
    <property type="match status" value="1"/>
</dbReference>
<dbReference type="SUPFAM" id="SSF48179">
    <property type="entry name" value="6-phosphogluconate dehydrogenase C-terminal domain-like"/>
    <property type="match status" value="2"/>
</dbReference>
<dbReference type="GO" id="GO:0036125">
    <property type="term" value="C:fatty acid beta-oxidation multienzyme complex"/>
    <property type="evidence" value="ECO:0007669"/>
    <property type="project" value="InterPro"/>
</dbReference>
<evidence type="ECO:0000256" key="12">
    <source>
        <dbReference type="ARBA" id="ARBA00049556"/>
    </source>
</evidence>
<feature type="domain" description="3-hydroxyacyl-CoA dehydrogenase NAD binding" evidence="15">
    <location>
        <begin position="316"/>
        <end position="494"/>
    </location>
</feature>
<dbReference type="GO" id="GO:0008692">
    <property type="term" value="F:3-hydroxybutyryl-CoA epimerase activity"/>
    <property type="evidence" value="ECO:0007669"/>
    <property type="project" value="UniProtKB-UniRule"/>
</dbReference>
<evidence type="ECO:0000256" key="1">
    <source>
        <dbReference type="ARBA" id="ARBA00005005"/>
    </source>
</evidence>
<dbReference type="InterPro" id="IPR006108">
    <property type="entry name" value="3HC_DH_C"/>
</dbReference>
<dbReference type="GO" id="GO:0006635">
    <property type="term" value="P:fatty acid beta-oxidation"/>
    <property type="evidence" value="ECO:0007669"/>
    <property type="project" value="UniProtKB-UniRule"/>
</dbReference>
<dbReference type="SUPFAM" id="SSF51735">
    <property type="entry name" value="NAD(P)-binding Rossmann-fold domains"/>
    <property type="match status" value="1"/>
</dbReference>
<dbReference type="GO" id="GO:0004165">
    <property type="term" value="F:delta(3)-delta(2)-enoyl-CoA isomerase activity"/>
    <property type="evidence" value="ECO:0007669"/>
    <property type="project" value="UniProtKB-UniRule"/>
</dbReference>
<dbReference type="HAMAP" id="MF_01621">
    <property type="entry name" value="FadB"/>
    <property type="match status" value="1"/>
</dbReference>
<dbReference type="InterPro" id="IPR018376">
    <property type="entry name" value="Enoyl-CoA_hyd/isom_CS"/>
</dbReference>
<comment type="catalytic activity">
    <reaction evidence="13">
        <text>a (3Z)-enoyl-CoA = a 4-saturated (2E)-enoyl-CoA</text>
        <dbReference type="Rhea" id="RHEA:45900"/>
        <dbReference type="ChEBI" id="CHEBI:85097"/>
        <dbReference type="ChEBI" id="CHEBI:85489"/>
        <dbReference type="EC" id="5.3.3.8"/>
    </reaction>
</comment>
<keyword evidence="11 13" id="KW-0511">Multifunctional enzyme</keyword>
<dbReference type="InterPro" id="IPR012799">
    <property type="entry name" value="FadB"/>
</dbReference>
<feature type="region of interest" description="3-hydroxyacyl-CoA dehydrogenase" evidence="13">
    <location>
        <begin position="311"/>
        <end position="717"/>
    </location>
</feature>
<comment type="catalytic activity">
    <reaction evidence="13">
        <text>a 4-saturated-(3S)-3-hydroxyacyl-CoA = a (3E)-enoyl-CoA + H2O</text>
        <dbReference type="Rhea" id="RHEA:20724"/>
        <dbReference type="ChEBI" id="CHEBI:15377"/>
        <dbReference type="ChEBI" id="CHEBI:58521"/>
        <dbReference type="ChEBI" id="CHEBI:137480"/>
        <dbReference type="EC" id="4.2.1.17"/>
    </reaction>
</comment>
<dbReference type="RefSeq" id="WP_136854415.1">
    <property type="nucleotide sequence ID" value="NZ_SWCI01000016.1"/>
</dbReference>
<keyword evidence="9 13" id="KW-0413">Isomerase</keyword>
<dbReference type="PANTHER" id="PTHR43612">
    <property type="entry name" value="TRIFUNCTIONAL ENZYME SUBUNIT ALPHA"/>
    <property type="match status" value="1"/>
</dbReference>
<feature type="binding site" evidence="13">
    <location>
        <position position="429"/>
    </location>
    <ligand>
        <name>NAD(+)</name>
        <dbReference type="ChEBI" id="CHEBI:57540"/>
    </ligand>
</feature>
<dbReference type="Gene3D" id="3.90.226.10">
    <property type="entry name" value="2-enoyl-CoA Hydratase, Chain A, domain 1"/>
    <property type="match status" value="1"/>
</dbReference>
<dbReference type="GO" id="GO:0018812">
    <property type="term" value="F:3-hydroxyacyl-CoA dehydratase activity"/>
    <property type="evidence" value="ECO:0007669"/>
    <property type="project" value="RHEA"/>
</dbReference>
<evidence type="ECO:0000256" key="11">
    <source>
        <dbReference type="ARBA" id="ARBA00023268"/>
    </source>
</evidence>
<evidence type="ECO:0000256" key="10">
    <source>
        <dbReference type="ARBA" id="ARBA00023239"/>
    </source>
</evidence>